<dbReference type="AlphaFoldDB" id="A0A7S1Z203"/>
<sequence>MPTSSEQLQRSLRLSYSPGGITNFQAAFERAKKIILREVTKFTAKGIKSSHIDVTALLFTDGEDTSAPPLGHKTEAATKKARAAGDAFRYFLETMDCPSFVSVAAFGEHHNPEQCQYLSDRYYYINREEVLSEWLAGGLSESLQSSGFVNPKLHLPKGLIMAEPLPRNIGINPDGCIEQEFWLRDESSEGLSQTEEVKVIMESVGSQTAIQGSTALSSATVICSETLQGRTFLIESAEMQLRQIALELRGKRPSPTELALLREKLMGVKESVRSVLEAASDPKSKIQGRCLLLTRLDDLEIRRNRLSYTLGHFEVEKGGDARSIGAVGIDAVLRDASQKVPLSNTAREWLRIVDASNAILPMKKELSTYGKSSTFDSISGCDAKMTMPLGNAMFYRLHGESFSTLVDCSDEPIAYEVFSMLSGSGKKAVAMNGGESFTRVGIPMYVTPEHFRCVQLFLPAVMDQLSDNGAPKHSPTEKLFLELLGRSLASSLRGSGLNSSSSGTNRHNLTLLQKTRSVRAILDSKIKDGSKSLLDELIKSAETFINDPESRIHVTNIYEMASIGLLVAENWPSHCIVQLGEAIIEESMRRIIISKIQNKSESERIQLAWSVLGHSTSGTWLDFPLKDSNTKATQSCNEQFDMLAACDDLKYLEEKFPGVYSPRNVVTLVHILNSPSVPDGRMGLSECYALRSLYQKFTTLVEDARIDRGVWNLFDSLMLEEGDTTKQEEIVRKFGAAFVLEDTPQTLRDILAEPMKSLSQFAVHCLRGLSFFQNNKQNNEQISPRLELASVIDSIVTEREECARKYIIKDANYPSPGPMSAEQWAKNWGSEASPADPILYAKVRSRVHRNNFNKSLTVKEALADKAYRKHGGHFAFPSQLDTFIPGLHRRTRDLHNIWKQIGKETRGPLARKNAVEEMLLRLRWDSRDKAAGTKLSKIVGVIWDGLENRPAGLPISSALWLHDISSDDDEIDYDSDNSRETSKEMEGKEIFVTEKCNSRIYEKGGDADEWSVITGG</sequence>
<gene>
    <name evidence="1" type="ORF">DBRI1063_LOCUS8713</name>
</gene>
<evidence type="ECO:0008006" key="2">
    <source>
        <dbReference type="Google" id="ProtNLM"/>
    </source>
</evidence>
<accession>A0A7S1Z203</accession>
<reference evidence="1" key="1">
    <citation type="submission" date="2021-01" db="EMBL/GenBank/DDBJ databases">
        <authorList>
            <person name="Corre E."/>
            <person name="Pelletier E."/>
            <person name="Niang G."/>
            <person name="Scheremetjew M."/>
            <person name="Finn R."/>
            <person name="Kale V."/>
            <person name="Holt S."/>
            <person name="Cochrane G."/>
            <person name="Meng A."/>
            <person name="Brown T."/>
            <person name="Cohen L."/>
        </authorList>
    </citation>
    <scope>NUCLEOTIDE SEQUENCE</scope>
    <source>
        <strain evidence="1">Pop2</strain>
    </source>
</reference>
<evidence type="ECO:0000313" key="1">
    <source>
        <dbReference type="EMBL" id="CAD9325614.1"/>
    </source>
</evidence>
<protein>
    <recommendedName>
        <fullName evidence="2">VWFA domain-containing protein</fullName>
    </recommendedName>
</protein>
<organism evidence="1">
    <name type="scientific">Ditylum brightwellii</name>
    <dbReference type="NCBI Taxonomy" id="49249"/>
    <lineage>
        <taxon>Eukaryota</taxon>
        <taxon>Sar</taxon>
        <taxon>Stramenopiles</taxon>
        <taxon>Ochrophyta</taxon>
        <taxon>Bacillariophyta</taxon>
        <taxon>Mediophyceae</taxon>
        <taxon>Lithodesmiophycidae</taxon>
        <taxon>Lithodesmiales</taxon>
        <taxon>Lithodesmiaceae</taxon>
        <taxon>Ditylum</taxon>
    </lineage>
</organism>
<dbReference type="EMBL" id="HBGN01013619">
    <property type="protein sequence ID" value="CAD9325614.1"/>
    <property type="molecule type" value="Transcribed_RNA"/>
</dbReference>
<proteinExistence type="predicted"/>
<name>A0A7S1Z203_9STRA</name>